<name>A0AAN7TJV9_9PEZI</name>
<sequence>MPTLLRNPFRKQDENLRPSQTASEIEQRVNGNTDSKAKEIPQVREATEYKLSEINDSGTYLPPSPTERRSFWSTTSSRSTTSTNKRPSLISDSDQFSISRESFDSYRRSFDISARSPVIQGLQDGGSRPGRSSLDSRSFYNPPRASFESRVGGGLYAPPPRTSNSFTRTSQVPAETREEESERPQQDFEDVDIADKTPATASNNKRGLFSRITGYGDHAPASERPTGAGSDGKSWHHFGGRKRGQSGQGAELGAIPGRQEAPKVESGLKKEVQSSPQQQQQQQKRGSTDSRAAKDITPNPAKTSSAEPEQDHRTVAGGPLAPAESPVDSGVDVEGMRSVDLNSSPPEIKIDSLPTKKKEEAANLQGLQPQTAQAPEVTSDSWVSL</sequence>
<reference evidence="2" key="1">
    <citation type="submission" date="2023-08" db="EMBL/GenBank/DDBJ databases">
        <title>Black Yeasts Isolated from many extreme environments.</title>
        <authorList>
            <person name="Coleine C."/>
            <person name="Stajich J.E."/>
            <person name="Selbmann L."/>
        </authorList>
    </citation>
    <scope>NUCLEOTIDE SEQUENCE</scope>
    <source>
        <strain evidence="2">CCFEE 5401</strain>
    </source>
</reference>
<dbReference type="EMBL" id="JAVRRL010000015">
    <property type="protein sequence ID" value="KAK5114878.1"/>
    <property type="molecule type" value="Genomic_DNA"/>
</dbReference>
<evidence type="ECO:0000256" key="1">
    <source>
        <dbReference type="SAM" id="MobiDB-lite"/>
    </source>
</evidence>
<feature type="compositionally biased region" description="Basic and acidic residues" evidence="1">
    <location>
        <begin position="35"/>
        <end position="53"/>
    </location>
</feature>
<proteinExistence type="predicted"/>
<evidence type="ECO:0000313" key="3">
    <source>
        <dbReference type="Proteomes" id="UP001310890"/>
    </source>
</evidence>
<accession>A0AAN7TJV9</accession>
<dbReference type="AlphaFoldDB" id="A0AAN7TJV9"/>
<feature type="region of interest" description="Disordered" evidence="1">
    <location>
        <begin position="1"/>
        <end position="98"/>
    </location>
</feature>
<feature type="compositionally biased region" description="Polar residues" evidence="1">
    <location>
        <begin position="162"/>
        <end position="173"/>
    </location>
</feature>
<gene>
    <name evidence="2" type="ORF">LTR62_002036</name>
</gene>
<feature type="region of interest" description="Disordered" evidence="1">
    <location>
        <begin position="113"/>
        <end position="385"/>
    </location>
</feature>
<feature type="compositionally biased region" description="Basic and acidic residues" evidence="1">
    <location>
        <begin position="348"/>
        <end position="361"/>
    </location>
</feature>
<feature type="compositionally biased region" description="Low complexity" evidence="1">
    <location>
        <begin position="71"/>
        <end position="83"/>
    </location>
</feature>
<feature type="compositionally biased region" description="Polar residues" evidence="1">
    <location>
        <begin position="365"/>
        <end position="385"/>
    </location>
</feature>
<evidence type="ECO:0000313" key="2">
    <source>
        <dbReference type="EMBL" id="KAK5114878.1"/>
    </source>
</evidence>
<dbReference type="Proteomes" id="UP001310890">
    <property type="component" value="Unassembled WGS sequence"/>
</dbReference>
<organism evidence="2 3">
    <name type="scientific">Meristemomyces frigidus</name>
    <dbReference type="NCBI Taxonomy" id="1508187"/>
    <lineage>
        <taxon>Eukaryota</taxon>
        <taxon>Fungi</taxon>
        <taxon>Dikarya</taxon>
        <taxon>Ascomycota</taxon>
        <taxon>Pezizomycotina</taxon>
        <taxon>Dothideomycetes</taxon>
        <taxon>Dothideomycetidae</taxon>
        <taxon>Mycosphaerellales</taxon>
        <taxon>Teratosphaeriaceae</taxon>
        <taxon>Meristemomyces</taxon>
    </lineage>
</organism>
<comment type="caution">
    <text evidence="2">The sequence shown here is derived from an EMBL/GenBank/DDBJ whole genome shotgun (WGS) entry which is preliminary data.</text>
</comment>
<feature type="compositionally biased region" description="Basic and acidic residues" evidence="1">
    <location>
        <begin position="260"/>
        <end position="272"/>
    </location>
</feature>
<feature type="compositionally biased region" description="Basic residues" evidence="1">
    <location>
        <begin position="235"/>
        <end position="244"/>
    </location>
</feature>
<protein>
    <submittedName>
        <fullName evidence="2">Uncharacterized protein</fullName>
    </submittedName>
</protein>
<feature type="compositionally biased region" description="Polar residues" evidence="1">
    <location>
        <begin position="84"/>
        <end position="98"/>
    </location>
</feature>
<feature type="compositionally biased region" description="Polar residues" evidence="1">
    <location>
        <begin position="17"/>
        <end position="34"/>
    </location>
</feature>